<name>A0AAD5Q2W3_PYTIN</name>
<feature type="transmembrane region" description="Helical" evidence="7">
    <location>
        <begin position="249"/>
        <end position="273"/>
    </location>
</feature>
<dbReference type="GO" id="GO:0005886">
    <property type="term" value="C:plasma membrane"/>
    <property type="evidence" value="ECO:0007669"/>
    <property type="project" value="UniProtKB-SubCell"/>
</dbReference>
<feature type="region of interest" description="Disordered" evidence="6">
    <location>
        <begin position="490"/>
        <end position="520"/>
    </location>
</feature>
<evidence type="ECO:0000313" key="9">
    <source>
        <dbReference type="Proteomes" id="UP001209570"/>
    </source>
</evidence>
<keyword evidence="3 7" id="KW-0812">Transmembrane</keyword>
<reference evidence="8" key="1">
    <citation type="submission" date="2021-12" db="EMBL/GenBank/DDBJ databases">
        <title>Prjna785345.</title>
        <authorList>
            <person name="Rujirawat T."/>
            <person name="Krajaejun T."/>
        </authorList>
    </citation>
    <scope>NUCLEOTIDE SEQUENCE</scope>
    <source>
        <strain evidence="8">Pi057C3</strain>
    </source>
</reference>
<feature type="transmembrane region" description="Helical" evidence="7">
    <location>
        <begin position="144"/>
        <end position="163"/>
    </location>
</feature>
<dbReference type="PIRSF" id="PIRSF006060">
    <property type="entry name" value="AA_transporter"/>
    <property type="match status" value="1"/>
</dbReference>
<dbReference type="PANTHER" id="PTHR42770:SF7">
    <property type="entry name" value="MEMBRANE PROTEIN"/>
    <property type="match status" value="1"/>
</dbReference>
<dbReference type="GO" id="GO:0022857">
    <property type="term" value="F:transmembrane transporter activity"/>
    <property type="evidence" value="ECO:0007669"/>
    <property type="project" value="InterPro"/>
</dbReference>
<comment type="subcellular location">
    <subcellularLocation>
        <location evidence="1">Cell membrane</location>
        <topology evidence="1">Multi-pass membrane protein</topology>
    </subcellularLocation>
</comment>
<feature type="transmembrane region" description="Helical" evidence="7">
    <location>
        <begin position="39"/>
        <end position="57"/>
    </location>
</feature>
<dbReference type="AlphaFoldDB" id="A0AAD5Q2W3"/>
<dbReference type="Gene3D" id="1.20.1740.10">
    <property type="entry name" value="Amino acid/polyamine transporter I"/>
    <property type="match status" value="1"/>
</dbReference>
<protein>
    <recommendedName>
        <fullName evidence="10">Amino acid permease/ SLC12A domain-containing protein</fullName>
    </recommendedName>
</protein>
<evidence type="ECO:0000256" key="3">
    <source>
        <dbReference type="ARBA" id="ARBA00022692"/>
    </source>
</evidence>
<evidence type="ECO:0000256" key="7">
    <source>
        <dbReference type="SAM" id="Phobius"/>
    </source>
</evidence>
<feature type="transmembrane region" description="Helical" evidence="7">
    <location>
        <begin position="377"/>
        <end position="400"/>
    </location>
</feature>
<evidence type="ECO:0000256" key="2">
    <source>
        <dbReference type="ARBA" id="ARBA00022475"/>
    </source>
</evidence>
<dbReference type="Proteomes" id="UP001209570">
    <property type="component" value="Unassembled WGS sequence"/>
</dbReference>
<keyword evidence="4 7" id="KW-1133">Transmembrane helix</keyword>
<feature type="transmembrane region" description="Helical" evidence="7">
    <location>
        <begin position="421"/>
        <end position="440"/>
    </location>
</feature>
<keyword evidence="5 7" id="KW-0472">Membrane</keyword>
<evidence type="ECO:0000256" key="5">
    <source>
        <dbReference type="ARBA" id="ARBA00023136"/>
    </source>
</evidence>
<feature type="transmembrane region" description="Helical" evidence="7">
    <location>
        <begin position="446"/>
        <end position="463"/>
    </location>
</feature>
<feature type="transmembrane region" description="Helical" evidence="7">
    <location>
        <begin position="104"/>
        <end position="124"/>
    </location>
</feature>
<evidence type="ECO:0000256" key="1">
    <source>
        <dbReference type="ARBA" id="ARBA00004651"/>
    </source>
</evidence>
<accession>A0AAD5Q2W3</accession>
<feature type="transmembrane region" description="Helical" evidence="7">
    <location>
        <begin position="308"/>
        <end position="330"/>
    </location>
</feature>
<evidence type="ECO:0000256" key="6">
    <source>
        <dbReference type="SAM" id="MobiDB-lite"/>
    </source>
</evidence>
<comment type="caution">
    <text evidence="8">The sequence shown here is derived from an EMBL/GenBank/DDBJ whole genome shotgun (WGS) entry which is preliminary data.</text>
</comment>
<gene>
    <name evidence="8" type="ORF">P43SY_007101</name>
</gene>
<dbReference type="EMBL" id="JAKCXM010000503">
    <property type="protein sequence ID" value="KAJ0393340.1"/>
    <property type="molecule type" value="Genomic_DNA"/>
</dbReference>
<dbReference type="InterPro" id="IPR002293">
    <property type="entry name" value="AA/rel_permease1"/>
</dbReference>
<feature type="compositionally biased region" description="Polar residues" evidence="6">
    <location>
        <begin position="496"/>
        <end position="520"/>
    </location>
</feature>
<evidence type="ECO:0008006" key="10">
    <source>
        <dbReference type="Google" id="ProtNLM"/>
    </source>
</evidence>
<feature type="transmembrane region" description="Helical" evidence="7">
    <location>
        <begin position="351"/>
        <end position="371"/>
    </location>
</feature>
<keyword evidence="2" id="KW-1003">Cell membrane</keyword>
<keyword evidence="9" id="KW-1185">Reference proteome</keyword>
<sequence>MVSTKSIAVVPVGPASPSQSPPLSPPKLAASFAPGKSDLFLLGVTIVIGGQFFSWNAGLEAGLYSYLGCYSLIASAYIALCCCTSEITGALPFAGGAYGLARCTLGFFPAFLIGCCEALEYIAYVASSVLSLGDMLVQVVPTLYAYRPLLWLAFYLSALVVHVAGDRAFWRVNRVLGVVSIGILLLYVLGSLRYADFKEYAAKDDALLMVGGISAFMKALPLCCWFFVGIEALNLASDHAQEPKRSIPSAQIACVSTLAVCGVAVILVTVSLAPGLRLVPVQLTPLTSGFSQLFRLTPRDATVLTLPATYATAFGFMWCYGQLIAAMATSRLLPARLARPTDSAAAMKTPLAAIVVGSVFSYACCLLVAFTPSLADYLFNVCILSAFMSYTGQCIGYISLKRNYKNIKSSVFRSPFGIAGAVYSMMVWTLAIVSVVAFQGHGGIEIGAFVAIVALLSLYYFAWARRRQTFSAQENRVMLVAHVTKFNGRRKVGASPSRNPRTGSSVASTTTVNVRSPSKA</sequence>
<organism evidence="8 9">
    <name type="scientific">Pythium insidiosum</name>
    <name type="common">Pythiosis disease agent</name>
    <dbReference type="NCBI Taxonomy" id="114742"/>
    <lineage>
        <taxon>Eukaryota</taxon>
        <taxon>Sar</taxon>
        <taxon>Stramenopiles</taxon>
        <taxon>Oomycota</taxon>
        <taxon>Peronosporomycetes</taxon>
        <taxon>Pythiales</taxon>
        <taxon>Pythiaceae</taxon>
        <taxon>Pythium</taxon>
    </lineage>
</organism>
<dbReference type="Pfam" id="PF13520">
    <property type="entry name" value="AA_permease_2"/>
    <property type="match status" value="1"/>
</dbReference>
<dbReference type="InterPro" id="IPR050367">
    <property type="entry name" value="APC_superfamily"/>
</dbReference>
<evidence type="ECO:0000256" key="4">
    <source>
        <dbReference type="ARBA" id="ARBA00022989"/>
    </source>
</evidence>
<evidence type="ECO:0000313" key="8">
    <source>
        <dbReference type="EMBL" id="KAJ0393340.1"/>
    </source>
</evidence>
<feature type="transmembrane region" description="Helical" evidence="7">
    <location>
        <begin position="206"/>
        <end position="228"/>
    </location>
</feature>
<dbReference type="PANTHER" id="PTHR42770">
    <property type="entry name" value="AMINO ACID TRANSPORTER-RELATED"/>
    <property type="match status" value="1"/>
</dbReference>
<feature type="transmembrane region" description="Helical" evidence="7">
    <location>
        <begin position="175"/>
        <end position="194"/>
    </location>
</feature>
<proteinExistence type="predicted"/>